<feature type="transmembrane region" description="Helical" evidence="1">
    <location>
        <begin position="205"/>
        <end position="222"/>
    </location>
</feature>
<protein>
    <submittedName>
        <fullName evidence="2">Uncharacterized protein</fullName>
    </submittedName>
</protein>
<dbReference type="KEGG" id="cprt:FIC82_003605"/>
<evidence type="ECO:0000313" key="3">
    <source>
        <dbReference type="Proteomes" id="UP000451354"/>
    </source>
</evidence>
<accession>A0A6M5UDY4</accession>
<organism evidence="2 3">
    <name type="scientific">Cellulosimicrobium protaetiae</name>
    <dbReference type="NCBI Taxonomy" id="2587808"/>
    <lineage>
        <taxon>Bacteria</taxon>
        <taxon>Bacillati</taxon>
        <taxon>Actinomycetota</taxon>
        <taxon>Actinomycetes</taxon>
        <taxon>Micrococcales</taxon>
        <taxon>Promicromonosporaceae</taxon>
        <taxon>Cellulosimicrobium</taxon>
    </lineage>
</organism>
<name>A0A6M5UDY4_9MICO</name>
<dbReference type="Proteomes" id="UP000451354">
    <property type="component" value="Chromosome"/>
</dbReference>
<reference evidence="3" key="1">
    <citation type="journal article" date="2022" name="Int. J. Syst. Evol. Microbiol.">
        <title>Cellulosimicrobium protaetiae sp. nov., isolated from the gut of the larva of Protaetia brevitarsis seulensis.</title>
        <authorList>
            <person name="Le Han H."/>
            <person name="Nguyen T.T.H."/>
            <person name="Li Z."/>
            <person name="Shin N.R."/>
            <person name="Kim S.G."/>
        </authorList>
    </citation>
    <scope>NUCLEOTIDE SEQUENCE [LARGE SCALE GENOMIC DNA]</scope>
    <source>
        <strain evidence="3">BI34</strain>
    </source>
</reference>
<evidence type="ECO:0000313" key="2">
    <source>
        <dbReference type="EMBL" id="QJW35423.1"/>
    </source>
</evidence>
<dbReference type="EMBL" id="CP052757">
    <property type="protein sequence ID" value="QJW35423.1"/>
    <property type="molecule type" value="Genomic_DNA"/>
</dbReference>
<dbReference type="AlphaFoldDB" id="A0A6M5UDY4"/>
<gene>
    <name evidence="2" type="ORF">FIC82_003605</name>
</gene>
<sequence length="273" mass="28604">MTTGGDDGARPAVVRADAPGPSTVALVLRPFGYLTTGLVWTAIGLLLLALYAGVAVAQVVWGAGVPPVWEVDGRPVGWGVAALLVVVLAPLAGPAAWYLGCATWPLAALSWIYVVRALRPAFRREKLSRTTYALPGTTLGPMTATPVALSLQPVRASRATDVLMRFSARGWRPVGRDALATLPAGVGWAAATVACSPHLGAGARTALGVAALLLYGTTAVLLRRGWTRQSGAVAAPEQRPVVDLTADEIGARRAAVARARERRLRARGRSRER</sequence>
<dbReference type="RefSeq" id="WP_154797596.1">
    <property type="nucleotide sequence ID" value="NZ_CP052757.1"/>
</dbReference>
<keyword evidence="1" id="KW-0472">Membrane</keyword>
<evidence type="ECO:0000256" key="1">
    <source>
        <dbReference type="SAM" id="Phobius"/>
    </source>
</evidence>
<proteinExistence type="predicted"/>
<keyword evidence="1" id="KW-0812">Transmembrane</keyword>
<keyword evidence="3" id="KW-1185">Reference proteome</keyword>
<dbReference type="OrthoDB" id="5150148at2"/>
<feature type="transmembrane region" description="Helical" evidence="1">
    <location>
        <begin position="75"/>
        <end position="91"/>
    </location>
</feature>
<keyword evidence="1" id="KW-1133">Transmembrane helix</keyword>
<feature type="transmembrane region" description="Helical" evidence="1">
    <location>
        <begin position="38"/>
        <end position="63"/>
    </location>
</feature>